<dbReference type="EMBL" id="JQCL01000029">
    <property type="protein sequence ID" value="KRO13980.1"/>
    <property type="molecule type" value="Genomic_DNA"/>
</dbReference>
<sequence length="99" mass="11364">MSEPLNPDDMQALLTHNRRYQRAVAILKDQWQLIMADETLAYRQQIAPADLQFARALLRSGTLTSRFNFGSYAGVQTLRQHYGNLLSGAAQRWLVHDYV</sequence>
<dbReference type="PATRIC" id="fig|942150.3.peg.1887"/>
<dbReference type="STRING" id="942150.IV64_GL001816"/>
<reference evidence="1 2" key="1">
    <citation type="journal article" date="2015" name="Genome Announc.">
        <title>Expanding the biotechnology potential of lactobacilli through comparative genomics of 213 strains and associated genera.</title>
        <authorList>
            <person name="Sun Z."/>
            <person name="Harris H.M."/>
            <person name="McCann A."/>
            <person name="Guo C."/>
            <person name="Argimon S."/>
            <person name="Zhang W."/>
            <person name="Yang X."/>
            <person name="Jeffery I.B."/>
            <person name="Cooney J.C."/>
            <person name="Kagawa T.F."/>
            <person name="Liu W."/>
            <person name="Song Y."/>
            <person name="Salvetti E."/>
            <person name="Wrobel A."/>
            <person name="Rasinkangas P."/>
            <person name="Parkhill J."/>
            <person name="Rea M.C."/>
            <person name="O'Sullivan O."/>
            <person name="Ritari J."/>
            <person name="Douillard F.P."/>
            <person name="Paul Ross R."/>
            <person name="Yang R."/>
            <person name="Briner A.E."/>
            <person name="Felis G.E."/>
            <person name="de Vos W.M."/>
            <person name="Barrangou R."/>
            <person name="Klaenhammer T.R."/>
            <person name="Caufield P.W."/>
            <person name="Cui Y."/>
            <person name="Zhang H."/>
            <person name="O'Toole P.W."/>
        </authorList>
    </citation>
    <scope>NUCLEOTIDE SEQUENCE [LARGE SCALE GENOMIC DNA]</scope>
    <source>
        <strain evidence="1 2">LMG 26013</strain>
    </source>
</reference>
<name>A0A0R2MN51_9LACO</name>
<organism evidence="1 2">
    <name type="scientific">Lactiplantibacillus xiangfangensis</name>
    <dbReference type="NCBI Taxonomy" id="942150"/>
    <lineage>
        <taxon>Bacteria</taxon>
        <taxon>Bacillati</taxon>
        <taxon>Bacillota</taxon>
        <taxon>Bacilli</taxon>
        <taxon>Lactobacillales</taxon>
        <taxon>Lactobacillaceae</taxon>
        <taxon>Lactiplantibacillus</taxon>
    </lineage>
</organism>
<dbReference type="AlphaFoldDB" id="A0A0R2MN51"/>
<gene>
    <name evidence="1" type="ORF">IV64_GL001816</name>
</gene>
<protein>
    <submittedName>
        <fullName evidence="1">Uncharacterized protein</fullName>
    </submittedName>
</protein>
<evidence type="ECO:0000313" key="1">
    <source>
        <dbReference type="EMBL" id="KRO13980.1"/>
    </source>
</evidence>
<dbReference type="RefSeq" id="WP_057705595.1">
    <property type="nucleotide sequence ID" value="NZ_JQCL01000029.1"/>
</dbReference>
<accession>A0A0R2MN51</accession>
<comment type="caution">
    <text evidence="1">The sequence shown here is derived from an EMBL/GenBank/DDBJ whole genome shotgun (WGS) entry which is preliminary data.</text>
</comment>
<dbReference type="Proteomes" id="UP000051783">
    <property type="component" value="Unassembled WGS sequence"/>
</dbReference>
<dbReference type="OrthoDB" id="2320152at2"/>
<evidence type="ECO:0000313" key="2">
    <source>
        <dbReference type="Proteomes" id="UP000051783"/>
    </source>
</evidence>
<keyword evidence="2" id="KW-1185">Reference proteome</keyword>
<proteinExistence type="predicted"/>